<dbReference type="InterPro" id="IPR006603">
    <property type="entry name" value="PQ-loop_rpt"/>
</dbReference>
<gene>
    <name evidence="6" type="ORF">FDP41_007078</name>
</gene>
<dbReference type="EMBL" id="VFQX01000058">
    <property type="protein sequence ID" value="KAF0973691.1"/>
    <property type="molecule type" value="Genomic_DNA"/>
</dbReference>
<dbReference type="AlphaFoldDB" id="A0A6A5BGW9"/>
<dbReference type="InterPro" id="IPR051415">
    <property type="entry name" value="LAAT-1"/>
</dbReference>
<comment type="subcellular location">
    <subcellularLocation>
        <location evidence="1">Membrane</location>
        <topology evidence="1">Multi-pass membrane protein</topology>
    </subcellularLocation>
</comment>
<evidence type="ECO:0000313" key="6">
    <source>
        <dbReference type="EMBL" id="KAF0973691.1"/>
    </source>
</evidence>
<evidence type="ECO:0000256" key="1">
    <source>
        <dbReference type="ARBA" id="ARBA00004141"/>
    </source>
</evidence>
<evidence type="ECO:0000313" key="7">
    <source>
        <dbReference type="Proteomes" id="UP000444721"/>
    </source>
</evidence>
<dbReference type="OrthoDB" id="8048523at2759"/>
<feature type="transmembrane region" description="Helical" evidence="5">
    <location>
        <begin position="105"/>
        <end position="126"/>
    </location>
</feature>
<sequence>MDSNNSSNTTNDTANCIPLVLEGYHYIPWMYTVLGACIRTPLEQASFWIGLSSIGFWLFANLPQIIENYRKSNADSLAPAFLLQWILGDSLNLIGSILADQLPTQIATAVYYVLMDFILIGQYIYYKIKERIKQKKANNININIGFDENGTNGNEVSVTYSGTDETQSLIVHNDNGNTNMKSYSKILGVSALFFTAGLLWLQSFGFSSSSHLVENSVNRVGRKLLTVSEDYIDYNDQYWPIYGKDIAGYVIGSVSTCLYLGSRVPQIIKNFRRMSTDGLSPILFICAFMGNTTYAASLFLYNSSWQFIVSRLPWIIGSAGVLVMDSTILMQFLFFNVILKKKKELNEVKFEKLEEESDVVDENK</sequence>
<keyword evidence="4 5" id="KW-0472">Membrane</keyword>
<dbReference type="VEuPathDB" id="AmoebaDB:FDP41_007078"/>
<protein>
    <recommendedName>
        <fullName evidence="8">PQ-loop-domain-containing protein</fullName>
    </recommendedName>
</protein>
<organism evidence="6 7">
    <name type="scientific">Naegleria fowleri</name>
    <name type="common">Brain eating amoeba</name>
    <dbReference type="NCBI Taxonomy" id="5763"/>
    <lineage>
        <taxon>Eukaryota</taxon>
        <taxon>Discoba</taxon>
        <taxon>Heterolobosea</taxon>
        <taxon>Tetramitia</taxon>
        <taxon>Eutetramitia</taxon>
        <taxon>Vahlkampfiidae</taxon>
        <taxon>Naegleria</taxon>
    </lineage>
</organism>
<dbReference type="SMART" id="SM00679">
    <property type="entry name" value="CTNS"/>
    <property type="match status" value="2"/>
</dbReference>
<feature type="transmembrane region" description="Helical" evidence="5">
    <location>
        <begin position="77"/>
        <end position="99"/>
    </location>
</feature>
<reference evidence="6 7" key="1">
    <citation type="journal article" date="2019" name="Sci. Rep.">
        <title>Nanopore sequencing improves the draft genome of the human pathogenic amoeba Naegleria fowleri.</title>
        <authorList>
            <person name="Liechti N."/>
            <person name="Schurch N."/>
            <person name="Bruggmann R."/>
            <person name="Wittwer M."/>
        </authorList>
    </citation>
    <scope>NUCLEOTIDE SEQUENCE [LARGE SCALE GENOMIC DNA]</scope>
    <source>
        <strain evidence="6 7">ATCC 30894</strain>
    </source>
</reference>
<evidence type="ECO:0000256" key="2">
    <source>
        <dbReference type="ARBA" id="ARBA00022692"/>
    </source>
</evidence>
<name>A0A6A5BGW9_NAEFO</name>
<keyword evidence="7" id="KW-1185">Reference proteome</keyword>
<feature type="transmembrane region" description="Helical" evidence="5">
    <location>
        <begin position="186"/>
        <end position="206"/>
    </location>
</feature>
<accession>A0A6A5BGW9</accession>
<evidence type="ECO:0000256" key="3">
    <source>
        <dbReference type="ARBA" id="ARBA00022989"/>
    </source>
</evidence>
<dbReference type="VEuPathDB" id="AmoebaDB:NF0116090"/>
<dbReference type="Gene3D" id="1.20.1280.290">
    <property type="match status" value="2"/>
</dbReference>
<dbReference type="FunFam" id="1.20.1280.290:FF:000009">
    <property type="entry name" value="PQ loop repeat family protein"/>
    <property type="match status" value="1"/>
</dbReference>
<dbReference type="GO" id="GO:0015174">
    <property type="term" value="F:basic amino acid transmembrane transporter activity"/>
    <property type="evidence" value="ECO:0007669"/>
    <property type="project" value="TreeGrafter"/>
</dbReference>
<dbReference type="RefSeq" id="XP_044558404.1">
    <property type="nucleotide sequence ID" value="XM_044710783.1"/>
</dbReference>
<dbReference type="PANTHER" id="PTHR16201:SF34">
    <property type="entry name" value="LYSOSOMAL AMINO ACID TRANSPORTER 1"/>
    <property type="match status" value="1"/>
</dbReference>
<evidence type="ECO:0000256" key="5">
    <source>
        <dbReference type="SAM" id="Phobius"/>
    </source>
</evidence>
<feature type="transmembrane region" description="Helical" evidence="5">
    <location>
        <begin position="314"/>
        <end position="339"/>
    </location>
</feature>
<dbReference type="GO" id="GO:0098852">
    <property type="term" value="C:lytic vacuole membrane"/>
    <property type="evidence" value="ECO:0007669"/>
    <property type="project" value="UniProtKB-ARBA"/>
</dbReference>
<comment type="caution">
    <text evidence="6">The sequence shown here is derived from an EMBL/GenBank/DDBJ whole genome shotgun (WGS) entry which is preliminary data.</text>
</comment>
<dbReference type="PANTHER" id="PTHR16201">
    <property type="entry name" value="SEVEN TRANSMEMBRANE PROTEIN 1-RELATED"/>
    <property type="match status" value="1"/>
</dbReference>
<dbReference type="OMA" id="DMCIFIQ"/>
<dbReference type="Pfam" id="PF04193">
    <property type="entry name" value="PQ-loop"/>
    <property type="match status" value="2"/>
</dbReference>
<proteinExistence type="predicted"/>
<dbReference type="VEuPathDB" id="AmoebaDB:NfTy_008640"/>
<keyword evidence="2 5" id="KW-0812">Transmembrane</keyword>
<feature type="transmembrane region" description="Helical" evidence="5">
    <location>
        <begin position="282"/>
        <end position="302"/>
    </location>
</feature>
<evidence type="ECO:0008006" key="8">
    <source>
        <dbReference type="Google" id="ProtNLM"/>
    </source>
</evidence>
<keyword evidence="3 5" id="KW-1133">Transmembrane helix</keyword>
<evidence type="ECO:0000256" key="4">
    <source>
        <dbReference type="ARBA" id="ARBA00023136"/>
    </source>
</evidence>
<dbReference type="GeneID" id="68114296"/>
<dbReference type="Proteomes" id="UP000444721">
    <property type="component" value="Unassembled WGS sequence"/>
</dbReference>
<feature type="transmembrane region" description="Helical" evidence="5">
    <location>
        <begin position="246"/>
        <end position="262"/>
    </location>
</feature>